<comment type="caution">
    <text evidence="2">The sequence shown here is derived from an EMBL/GenBank/DDBJ whole genome shotgun (WGS) entry which is preliminary data.</text>
</comment>
<evidence type="ECO:0000313" key="3">
    <source>
        <dbReference type="Proteomes" id="UP000824120"/>
    </source>
</evidence>
<accession>A0A9J5YXW4</accession>
<keyword evidence="3" id="KW-1185">Reference proteome</keyword>
<feature type="signal peptide" evidence="1">
    <location>
        <begin position="1"/>
        <end position="20"/>
    </location>
</feature>
<name>A0A9J5YXW4_SOLCO</name>
<dbReference type="AlphaFoldDB" id="A0A9J5YXW4"/>
<gene>
    <name evidence="2" type="ORF">H5410_026067</name>
</gene>
<dbReference type="Proteomes" id="UP000824120">
    <property type="component" value="Chromosome 5"/>
</dbReference>
<protein>
    <submittedName>
        <fullName evidence="2">Uncharacterized protein</fullName>
    </submittedName>
</protein>
<evidence type="ECO:0000256" key="1">
    <source>
        <dbReference type="SAM" id="SignalP"/>
    </source>
</evidence>
<keyword evidence="1" id="KW-0732">Signal</keyword>
<sequence length="202" mass="22664">MGHVLGVRSGLSLWLRVVLGPKPGNKARSWEQKLGHRLGSSLVWFRAKVKRRVLVRGQEFEPHVPCRVHRRDWSLGPKLRLSVRSQVKVGLKVESRVLGWGWESCSNLRSSPYIGLGFELESGPRVESRVKVGFEVESRVLGWGWESYSNLRSGSDFGLGFELEPGPRVESSRSGLGVGVGSRVMFFKVGSRAPIMMFKESF</sequence>
<organism evidence="2 3">
    <name type="scientific">Solanum commersonii</name>
    <name type="common">Commerson's wild potato</name>
    <name type="synonym">Commerson's nightshade</name>
    <dbReference type="NCBI Taxonomy" id="4109"/>
    <lineage>
        <taxon>Eukaryota</taxon>
        <taxon>Viridiplantae</taxon>
        <taxon>Streptophyta</taxon>
        <taxon>Embryophyta</taxon>
        <taxon>Tracheophyta</taxon>
        <taxon>Spermatophyta</taxon>
        <taxon>Magnoliopsida</taxon>
        <taxon>eudicotyledons</taxon>
        <taxon>Gunneridae</taxon>
        <taxon>Pentapetalae</taxon>
        <taxon>asterids</taxon>
        <taxon>lamiids</taxon>
        <taxon>Solanales</taxon>
        <taxon>Solanaceae</taxon>
        <taxon>Solanoideae</taxon>
        <taxon>Solaneae</taxon>
        <taxon>Solanum</taxon>
    </lineage>
</organism>
<proteinExistence type="predicted"/>
<feature type="chain" id="PRO_5039954326" evidence="1">
    <location>
        <begin position="21"/>
        <end position="202"/>
    </location>
</feature>
<reference evidence="2 3" key="1">
    <citation type="submission" date="2020-09" db="EMBL/GenBank/DDBJ databases">
        <title>De no assembly of potato wild relative species, Solanum commersonii.</title>
        <authorList>
            <person name="Cho K."/>
        </authorList>
    </citation>
    <scope>NUCLEOTIDE SEQUENCE [LARGE SCALE GENOMIC DNA]</scope>
    <source>
        <strain evidence="2">LZ3.2</strain>
        <tissue evidence="2">Leaf</tissue>
    </source>
</reference>
<evidence type="ECO:0000313" key="2">
    <source>
        <dbReference type="EMBL" id="KAG5604575.1"/>
    </source>
</evidence>
<dbReference type="EMBL" id="JACXVP010000005">
    <property type="protein sequence ID" value="KAG5604575.1"/>
    <property type="molecule type" value="Genomic_DNA"/>
</dbReference>